<reference evidence="2 3" key="1">
    <citation type="submission" date="2019-01" db="EMBL/GenBank/DDBJ databases">
        <title>Ktedonosporobacter rubrisoli SCAWS-G2.</title>
        <authorList>
            <person name="Huang Y."/>
            <person name="Yan B."/>
        </authorList>
    </citation>
    <scope>NUCLEOTIDE SEQUENCE [LARGE SCALE GENOMIC DNA]</scope>
    <source>
        <strain evidence="2 3">SCAWS-G2</strain>
    </source>
</reference>
<accession>A0A4P6JZE7</accession>
<dbReference type="KEGG" id="kbs:EPA93_35460"/>
<protein>
    <submittedName>
        <fullName evidence="2">Uncharacterized protein</fullName>
    </submittedName>
</protein>
<feature type="transmembrane region" description="Helical" evidence="1">
    <location>
        <begin position="38"/>
        <end position="61"/>
    </location>
</feature>
<organism evidence="2 3">
    <name type="scientific">Ktedonosporobacter rubrisoli</name>
    <dbReference type="NCBI Taxonomy" id="2509675"/>
    <lineage>
        <taxon>Bacteria</taxon>
        <taxon>Bacillati</taxon>
        <taxon>Chloroflexota</taxon>
        <taxon>Ktedonobacteria</taxon>
        <taxon>Ktedonobacterales</taxon>
        <taxon>Ktedonosporobacteraceae</taxon>
        <taxon>Ktedonosporobacter</taxon>
    </lineage>
</organism>
<gene>
    <name evidence="2" type="ORF">EPA93_35460</name>
</gene>
<sequence>MHRTTNRSSPYMLLLIAPVAWAALLLFTRFIAPEGILAFALFFLILSVALTSTLAPVAYFTGSRIFSSQRYRATARHALRQGGLLTLIVVLNLILLALHSWSIFTAIVIVVAALVLEILSLARKA</sequence>
<dbReference type="RefSeq" id="WP_129892047.1">
    <property type="nucleotide sequence ID" value="NZ_CP035758.1"/>
</dbReference>
<evidence type="ECO:0000256" key="1">
    <source>
        <dbReference type="SAM" id="Phobius"/>
    </source>
</evidence>
<feature type="transmembrane region" description="Helical" evidence="1">
    <location>
        <begin position="82"/>
        <end position="98"/>
    </location>
</feature>
<feature type="transmembrane region" description="Helical" evidence="1">
    <location>
        <begin position="12"/>
        <end position="32"/>
    </location>
</feature>
<dbReference type="AlphaFoldDB" id="A0A4P6JZE7"/>
<keyword evidence="3" id="KW-1185">Reference proteome</keyword>
<keyword evidence="1" id="KW-0472">Membrane</keyword>
<name>A0A4P6JZE7_KTERU</name>
<dbReference type="Proteomes" id="UP000290365">
    <property type="component" value="Chromosome"/>
</dbReference>
<dbReference type="EMBL" id="CP035758">
    <property type="protein sequence ID" value="QBD80985.1"/>
    <property type="molecule type" value="Genomic_DNA"/>
</dbReference>
<evidence type="ECO:0000313" key="2">
    <source>
        <dbReference type="EMBL" id="QBD80985.1"/>
    </source>
</evidence>
<proteinExistence type="predicted"/>
<feature type="transmembrane region" description="Helical" evidence="1">
    <location>
        <begin position="104"/>
        <end position="122"/>
    </location>
</feature>
<evidence type="ECO:0000313" key="3">
    <source>
        <dbReference type="Proteomes" id="UP000290365"/>
    </source>
</evidence>
<keyword evidence="1" id="KW-0812">Transmembrane</keyword>
<keyword evidence="1" id="KW-1133">Transmembrane helix</keyword>
<dbReference type="OrthoDB" id="166464at2"/>